<feature type="compositionally biased region" description="Polar residues" evidence="1">
    <location>
        <begin position="400"/>
        <end position="428"/>
    </location>
</feature>
<feature type="region of interest" description="Disordered" evidence="1">
    <location>
        <begin position="1486"/>
        <end position="1505"/>
    </location>
</feature>
<feature type="compositionally biased region" description="Polar residues" evidence="1">
    <location>
        <begin position="500"/>
        <end position="541"/>
    </location>
</feature>
<evidence type="ECO:0000313" key="3">
    <source>
        <dbReference type="Proteomes" id="UP000717328"/>
    </source>
</evidence>
<dbReference type="Proteomes" id="UP000717328">
    <property type="component" value="Unassembled WGS sequence"/>
</dbReference>
<reference evidence="2" key="1">
    <citation type="submission" date="2021-02" db="EMBL/GenBank/DDBJ databases">
        <authorList>
            <person name="Nieuwenhuis M."/>
            <person name="Van De Peppel L.J.J."/>
        </authorList>
    </citation>
    <scope>NUCLEOTIDE SEQUENCE</scope>
    <source>
        <strain evidence="2">D49</strain>
    </source>
</reference>
<feature type="compositionally biased region" description="Basic and acidic residues" evidence="1">
    <location>
        <begin position="1271"/>
        <end position="1284"/>
    </location>
</feature>
<feature type="compositionally biased region" description="Basic and acidic residues" evidence="1">
    <location>
        <begin position="31"/>
        <end position="40"/>
    </location>
</feature>
<feature type="compositionally biased region" description="Basic and acidic residues" evidence="1">
    <location>
        <begin position="388"/>
        <end position="399"/>
    </location>
</feature>
<feature type="region of interest" description="Disordered" evidence="1">
    <location>
        <begin position="374"/>
        <end position="578"/>
    </location>
</feature>
<feature type="region of interest" description="Disordered" evidence="1">
    <location>
        <begin position="131"/>
        <end position="185"/>
    </location>
</feature>
<feature type="compositionally biased region" description="Low complexity" evidence="1">
    <location>
        <begin position="234"/>
        <end position="253"/>
    </location>
</feature>
<feature type="compositionally biased region" description="Polar residues" evidence="1">
    <location>
        <begin position="1145"/>
        <end position="1160"/>
    </location>
</feature>
<feature type="compositionally biased region" description="Low complexity" evidence="1">
    <location>
        <begin position="472"/>
        <end position="489"/>
    </location>
</feature>
<gene>
    <name evidence="2" type="ORF">H0H81_005362</name>
</gene>
<feature type="region of interest" description="Disordered" evidence="1">
    <location>
        <begin position="752"/>
        <end position="950"/>
    </location>
</feature>
<feature type="compositionally biased region" description="Low complexity" evidence="1">
    <location>
        <begin position="851"/>
        <end position="861"/>
    </location>
</feature>
<feature type="compositionally biased region" description="Polar residues" evidence="1">
    <location>
        <begin position="933"/>
        <end position="950"/>
    </location>
</feature>
<feature type="compositionally biased region" description="Basic and acidic residues" evidence="1">
    <location>
        <begin position="752"/>
        <end position="762"/>
    </location>
</feature>
<reference evidence="2" key="2">
    <citation type="submission" date="2021-10" db="EMBL/GenBank/DDBJ databases">
        <title>Phylogenomics reveals ancestral predisposition of the termite-cultivated fungus Termitomyces towards a domesticated lifestyle.</title>
        <authorList>
            <person name="Auxier B."/>
            <person name="Grum-Grzhimaylo A."/>
            <person name="Cardenas M.E."/>
            <person name="Lodge J.D."/>
            <person name="Laessoe T."/>
            <person name="Pedersen O."/>
            <person name="Smith M.E."/>
            <person name="Kuyper T.W."/>
            <person name="Franco-Molano E.A."/>
            <person name="Baroni T.J."/>
            <person name="Aanen D.K."/>
        </authorList>
    </citation>
    <scope>NUCLEOTIDE SEQUENCE</scope>
    <source>
        <strain evidence="2">D49</strain>
    </source>
</reference>
<feature type="compositionally biased region" description="Polar residues" evidence="1">
    <location>
        <begin position="806"/>
        <end position="819"/>
    </location>
</feature>
<evidence type="ECO:0000256" key="1">
    <source>
        <dbReference type="SAM" id="MobiDB-lite"/>
    </source>
</evidence>
<comment type="caution">
    <text evidence="2">The sequence shown here is derived from an EMBL/GenBank/DDBJ whole genome shotgun (WGS) entry which is preliminary data.</text>
</comment>
<feature type="compositionally biased region" description="Polar residues" evidence="1">
    <location>
        <begin position="614"/>
        <end position="648"/>
    </location>
</feature>
<keyword evidence="3" id="KW-1185">Reference proteome</keyword>
<feature type="compositionally biased region" description="Basic and acidic residues" evidence="1">
    <location>
        <begin position="543"/>
        <end position="552"/>
    </location>
</feature>
<feature type="region of interest" description="Disordered" evidence="1">
    <location>
        <begin position="31"/>
        <end position="71"/>
    </location>
</feature>
<dbReference type="OrthoDB" id="3259825at2759"/>
<organism evidence="2 3">
    <name type="scientific">Sphagnurus paluster</name>
    <dbReference type="NCBI Taxonomy" id="117069"/>
    <lineage>
        <taxon>Eukaryota</taxon>
        <taxon>Fungi</taxon>
        <taxon>Dikarya</taxon>
        <taxon>Basidiomycota</taxon>
        <taxon>Agaricomycotina</taxon>
        <taxon>Agaricomycetes</taxon>
        <taxon>Agaricomycetidae</taxon>
        <taxon>Agaricales</taxon>
        <taxon>Tricholomatineae</taxon>
        <taxon>Lyophyllaceae</taxon>
        <taxon>Sphagnurus</taxon>
    </lineage>
</organism>
<feature type="compositionally biased region" description="Pro residues" evidence="1">
    <location>
        <begin position="1092"/>
        <end position="1106"/>
    </location>
</feature>
<accession>A0A9P7GLR7</accession>
<feature type="region of interest" description="Disordered" evidence="1">
    <location>
        <begin position="1191"/>
        <end position="1290"/>
    </location>
</feature>
<feature type="compositionally biased region" description="Pro residues" evidence="1">
    <location>
        <begin position="1336"/>
        <end position="1345"/>
    </location>
</feature>
<feature type="compositionally biased region" description="Low complexity" evidence="1">
    <location>
        <begin position="429"/>
        <end position="449"/>
    </location>
</feature>
<feature type="region of interest" description="Disordered" evidence="1">
    <location>
        <begin position="593"/>
        <end position="648"/>
    </location>
</feature>
<feature type="region of interest" description="Disordered" evidence="1">
    <location>
        <begin position="204"/>
        <end position="256"/>
    </location>
</feature>
<feature type="compositionally biased region" description="Low complexity" evidence="1">
    <location>
        <begin position="1489"/>
        <end position="1498"/>
    </location>
</feature>
<feature type="compositionally biased region" description="Low complexity" evidence="1">
    <location>
        <begin position="872"/>
        <end position="890"/>
    </location>
</feature>
<evidence type="ECO:0000313" key="2">
    <source>
        <dbReference type="EMBL" id="KAG5652341.1"/>
    </source>
</evidence>
<feature type="compositionally biased region" description="Basic and acidic residues" evidence="1">
    <location>
        <begin position="461"/>
        <end position="470"/>
    </location>
</feature>
<name>A0A9P7GLR7_9AGAR</name>
<feature type="region of interest" description="Disordered" evidence="1">
    <location>
        <begin position="1022"/>
        <end position="1160"/>
    </location>
</feature>
<feature type="compositionally biased region" description="Polar residues" evidence="1">
    <location>
        <begin position="204"/>
        <end position="227"/>
    </location>
</feature>
<feature type="compositionally biased region" description="Low complexity" evidence="1">
    <location>
        <begin position="1132"/>
        <end position="1141"/>
    </location>
</feature>
<protein>
    <submittedName>
        <fullName evidence="2">Uncharacterized protein</fullName>
    </submittedName>
</protein>
<proteinExistence type="predicted"/>
<sequence length="1574" mass="169662">MNNPSADDPFEPEIAAVLKNDKARFMATAKEYTKNKKSETARSAQVPPAISSDSEEPQQDSSPQIPLPNDFRTSLILPDLSRRFSLLRSSSGEPVALDILRNRLADQRARGAANHISEEEEEMIFDTLRSFRSPRPAPPVEENQNTMDTEDFRQSTSTMQSSLAPSVASVTSSPSGRSTRRYSNNLFGSGRFHDYNYIRSVTKNGSARTSSLTPTESSYRGNTSSVVDSLRPVTPESSGPSSSTHSSPNPNEHASSVRLAPLAAPVPYGEQLLSVAEYRISKTLGSSAAKRASMALEEAIKEIEEEAEDEILIQRTIPVPRANVEIPSPVESDQRSSTLSQSSIFEAVMAISSDKQVQSDPEVIDRRASPVPSRILPGYVPGMPRPMTPRDFDLEEQRSHSTTPRATSPAVTNLVDTSVASISNLSTTGRLRSNSSTSQSGSRSPTSPLFLQRSPNSGRYTPEENTRVEFDSPLNSSLLSRRRPASPLSGPAYQPMAVSSRPSTPSNIIWTPNRAQHQQRPSSGGHSRNGSTASDSGTNSDVHGAHGAHERYTSGPRPMRSPPLPDSPIEGANFPMGSFSYDHSSSSLALAQNGNVSPEMTPAEFGSPRRQPPRSVTPTQNATRSPTSPTFPDYSTSPSSNRSSKQSVPSALVPPLVFSPLVNSSRSSLASTGSSYHTWEGEEKDRSLSLFGDPDMLQPVWHDLSASSTSVAAGNSSPDEDWKPEEVVARIAGLKKSDFIAIQEKLLHAKDAKEKDKYEPTMDRAASALRKRRPSTSQSHYSVGPRVASPPPQVQSPVKTSPVTKAEQSPSAIETNIVASPSFPREREISPTTRRNRDLAQALFGREENESGSTSKSESTGQTAQELTKPVTTKLETQSSSSTLSPSFSTPYQQSKNPSVPRIPQTPQEEEELAREVQEKIKAATQLLKPANGNHSPDPQATISRKRISPSQISTPHLISTSTSIVDTVPIKSTSVAPTTSSAPSKIGSRFKKLRGTLRAKNPLPNGEDVFDPQTPSAVQAAHYDPTRLKVPTGSPATAGATETRYKVPVPSPPASAGPGLKGFMARFRGKRPAAELSVESERRKSPQQQSPQPPSPLPTSPPATAPPGRTFTQPRTSPVGRKPAPVERPESPQASASAPPTKTVYEQSASTEPAATDSSDLTALRQFLEAANKIGIDQGDLNALLARSGSTSKADWAALARSNSAVRPGAASPVDSTRLAPANRRPSIDDQSMRALTPDTKGLQDRGTGRPSVDARSTRDKAVSRQGSRRQADHTRRPREGKGGDTAVVRKTIIVPDTNMTAEELEVFMEKSWPRRRASMVSTSGRSVHERSPTPRSPTPPLPRSPTRKRFSDDGSPPVPNLPAGLGNSLAVPLVTTNGSIEKSNSTYDSLYDMYAGESRYPSATPNEPGPSRIQDDSALAPESGAAVELIHLANGETIWNIVNGLREDDDDDASIYTKRTSYASEYSPRGTNDGGLQIFVKEHGRSSSKGSGSSFISRKKPQGKLRPETKVFYSATEGIGRLIQELSQTMEAGSFNVVPRPGHSASSSLSTSDMTWTVEEQLDEMMNRVRAQ</sequence>
<feature type="region of interest" description="Disordered" evidence="1">
    <location>
        <begin position="1400"/>
        <end position="1422"/>
    </location>
</feature>
<dbReference type="EMBL" id="JABCKI010000136">
    <property type="protein sequence ID" value="KAG5652341.1"/>
    <property type="molecule type" value="Genomic_DNA"/>
</dbReference>
<feature type="region of interest" description="Disordered" evidence="1">
    <location>
        <begin position="1316"/>
        <end position="1368"/>
    </location>
</feature>
<feature type="compositionally biased region" description="Low complexity" evidence="1">
    <location>
        <begin position="161"/>
        <end position="183"/>
    </location>
</feature>